<dbReference type="EMBL" id="CAAHFG010000002">
    <property type="protein sequence ID" value="VGO15327.1"/>
    <property type="molecule type" value="Genomic_DNA"/>
</dbReference>
<gene>
    <name evidence="1" type="primary">tabA</name>
    <name evidence="1" type="ORF">PDESU_03910</name>
</gene>
<accession>A0A6C2U696</accession>
<dbReference type="GO" id="GO:0005829">
    <property type="term" value="C:cytosol"/>
    <property type="evidence" value="ECO:0007669"/>
    <property type="project" value="TreeGrafter"/>
</dbReference>
<organism evidence="1 2">
    <name type="scientific">Pontiella desulfatans</name>
    <dbReference type="NCBI Taxonomy" id="2750659"/>
    <lineage>
        <taxon>Bacteria</taxon>
        <taxon>Pseudomonadati</taxon>
        <taxon>Kiritimatiellota</taxon>
        <taxon>Kiritimatiellia</taxon>
        <taxon>Kiritimatiellales</taxon>
        <taxon>Pontiellaceae</taxon>
        <taxon>Pontiella</taxon>
    </lineage>
</organism>
<dbReference type="AlphaFoldDB" id="A0A6C2U696"/>
<evidence type="ECO:0000313" key="2">
    <source>
        <dbReference type="Proteomes" id="UP000366872"/>
    </source>
</evidence>
<keyword evidence="2" id="KW-1185">Reference proteome</keyword>
<dbReference type="Pfam" id="PF04074">
    <property type="entry name" value="DUF386"/>
    <property type="match status" value="1"/>
</dbReference>
<protein>
    <submittedName>
        <fullName evidence="1">Toxin-antitoxin biofilm protein TabA</fullName>
    </submittedName>
</protein>
<name>A0A6C2U696_PONDE</name>
<dbReference type="RefSeq" id="WP_168442412.1">
    <property type="nucleotide sequence ID" value="NZ_CAAHFG010000002.1"/>
</dbReference>
<dbReference type="InterPro" id="IPR004375">
    <property type="entry name" value="NanQ/TabA/YiaL"/>
</dbReference>
<dbReference type="Proteomes" id="UP000366872">
    <property type="component" value="Unassembled WGS sequence"/>
</dbReference>
<dbReference type="PANTHER" id="PTHR34986">
    <property type="entry name" value="EVOLVED BETA-GALACTOSIDASE SUBUNIT BETA"/>
    <property type="match status" value="1"/>
</dbReference>
<sequence>MILDTLDNAAKYTGLKKGISEGFGFLDQPGIAELADGTYEISDELVFAIVQRCDGRAVEEGKLEGHRKYIDIQYVISGDESMGWSPRSDVAPSENYDAEKDLEFFEGSPESIVQVPPGSFAVFLPTDAHLPCIGKGPIHKVVVKVAVD</sequence>
<dbReference type="SUPFAM" id="SSF51197">
    <property type="entry name" value="Clavaminate synthase-like"/>
    <property type="match status" value="1"/>
</dbReference>
<dbReference type="InterPro" id="IPR037012">
    <property type="entry name" value="NanQ/TabA/YiaL_sf"/>
</dbReference>
<proteinExistence type="predicted"/>
<evidence type="ECO:0000313" key="1">
    <source>
        <dbReference type="EMBL" id="VGO15327.1"/>
    </source>
</evidence>
<dbReference type="PANTHER" id="PTHR34986:SF1">
    <property type="entry name" value="PROTEIN YIAL"/>
    <property type="match status" value="1"/>
</dbReference>
<reference evidence="1 2" key="1">
    <citation type="submission" date="2019-04" db="EMBL/GenBank/DDBJ databases">
        <authorList>
            <person name="Van Vliet M D."/>
        </authorList>
    </citation>
    <scope>NUCLEOTIDE SEQUENCE [LARGE SCALE GENOMIC DNA]</scope>
    <source>
        <strain evidence="1 2">F1</strain>
    </source>
</reference>
<dbReference type="NCBIfam" id="TIGR00022">
    <property type="entry name" value="YhcH/YjgK/YiaL family protein"/>
    <property type="match status" value="1"/>
</dbReference>
<dbReference type="Gene3D" id="2.60.120.370">
    <property type="entry name" value="YhcH/YjgK/YiaL"/>
    <property type="match status" value="1"/>
</dbReference>